<dbReference type="PRINTS" id="PR00080">
    <property type="entry name" value="SDRFAMILY"/>
</dbReference>
<evidence type="ECO:0000256" key="2">
    <source>
        <dbReference type="ARBA" id="ARBA00022857"/>
    </source>
</evidence>
<dbReference type="Proteomes" id="UP000016932">
    <property type="component" value="Unassembled WGS sequence"/>
</dbReference>
<sequence>MDEFPTYPDLRQKVALVMGIGQTTSCNPEAWGNGAAIALRLSQNDAFVFGCDLDMAAAERTKSRLPGPCTVMAADVTSATDVSRVVDTCISTYGRIDILINNVGFPVQGDAVSLHEGLWNSQLHINLNSVYLACQKVIPIMQEQGCGSIVNNSSIAGLRYLGKPQIAYNTAKAAVMHFTRVTAAAFAKDGVRLNCVAPGLILTPLVEAMEFSPDEGKREMFRKVTEHNVPMGHMGTPFDVADAAVFLASAAAKYITGHTIVVDGGLTVSTGT</sequence>
<comment type="similarity">
    <text evidence="1">Belongs to the short-chain dehydrogenases/reductases (SDR) family.</text>
</comment>
<evidence type="ECO:0000313" key="3">
    <source>
        <dbReference type="EMBL" id="EME78660.1"/>
    </source>
</evidence>
<dbReference type="InterPro" id="IPR002347">
    <property type="entry name" value="SDR_fam"/>
</dbReference>
<dbReference type="HOGENOM" id="CLU_010194_1_0_1"/>
<dbReference type="SUPFAM" id="SSF51735">
    <property type="entry name" value="NAD(P)-binding Rossmann-fold domains"/>
    <property type="match status" value="1"/>
</dbReference>
<dbReference type="PRINTS" id="PR00081">
    <property type="entry name" value="GDHRDH"/>
</dbReference>
<dbReference type="RefSeq" id="XP_007930759.1">
    <property type="nucleotide sequence ID" value="XM_007932568.1"/>
</dbReference>
<reference evidence="3 4" key="1">
    <citation type="journal article" date="2012" name="PLoS Pathog.">
        <title>Diverse lifestyles and strategies of plant pathogenesis encoded in the genomes of eighteen Dothideomycetes fungi.</title>
        <authorList>
            <person name="Ohm R.A."/>
            <person name="Feau N."/>
            <person name="Henrissat B."/>
            <person name="Schoch C.L."/>
            <person name="Horwitz B.A."/>
            <person name="Barry K.W."/>
            <person name="Condon B.J."/>
            <person name="Copeland A.C."/>
            <person name="Dhillon B."/>
            <person name="Glaser F."/>
            <person name="Hesse C.N."/>
            <person name="Kosti I."/>
            <person name="LaButti K."/>
            <person name="Lindquist E.A."/>
            <person name="Lucas S."/>
            <person name="Salamov A.A."/>
            <person name="Bradshaw R.E."/>
            <person name="Ciuffetti L."/>
            <person name="Hamelin R.C."/>
            <person name="Kema G.H.J."/>
            <person name="Lawrence C."/>
            <person name="Scott J.A."/>
            <person name="Spatafora J.W."/>
            <person name="Turgeon B.G."/>
            <person name="de Wit P.J.G.M."/>
            <person name="Zhong S."/>
            <person name="Goodwin S.B."/>
            <person name="Grigoriev I.V."/>
        </authorList>
    </citation>
    <scope>NUCLEOTIDE SEQUENCE [LARGE SCALE GENOMIC DNA]</scope>
    <source>
        <strain evidence="3 4">CIRAD86</strain>
    </source>
</reference>
<dbReference type="OrthoDB" id="498125at2759"/>
<dbReference type="AlphaFoldDB" id="M2YLP5"/>
<dbReference type="EMBL" id="KB446563">
    <property type="protein sequence ID" value="EME78660.1"/>
    <property type="molecule type" value="Genomic_DNA"/>
</dbReference>
<dbReference type="GO" id="GO:0006633">
    <property type="term" value="P:fatty acid biosynthetic process"/>
    <property type="evidence" value="ECO:0007669"/>
    <property type="project" value="TreeGrafter"/>
</dbReference>
<dbReference type="VEuPathDB" id="FungiDB:MYCFIDRAFT_78368"/>
<dbReference type="GeneID" id="19341448"/>
<dbReference type="eggNOG" id="KOG0725">
    <property type="taxonomic scope" value="Eukaryota"/>
</dbReference>
<dbReference type="InterPro" id="IPR020904">
    <property type="entry name" value="Sc_DH/Rdtase_CS"/>
</dbReference>
<organism evidence="3 4">
    <name type="scientific">Pseudocercospora fijiensis (strain CIRAD86)</name>
    <name type="common">Black leaf streak disease fungus</name>
    <name type="synonym">Mycosphaerella fijiensis</name>
    <dbReference type="NCBI Taxonomy" id="383855"/>
    <lineage>
        <taxon>Eukaryota</taxon>
        <taxon>Fungi</taxon>
        <taxon>Dikarya</taxon>
        <taxon>Ascomycota</taxon>
        <taxon>Pezizomycotina</taxon>
        <taxon>Dothideomycetes</taxon>
        <taxon>Dothideomycetidae</taxon>
        <taxon>Mycosphaerellales</taxon>
        <taxon>Mycosphaerellaceae</taxon>
        <taxon>Pseudocercospora</taxon>
    </lineage>
</organism>
<dbReference type="GO" id="GO:0048038">
    <property type="term" value="F:quinone binding"/>
    <property type="evidence" value="ECO:0007669"/>
    <property type="project" value="TreeGrafter"/>
</dbReference>
<proteinExistence type="inferred from homology"/>
<dbReference type="PANTHER" id="PTHR42760">
    <property type="entry name" value="SHORT-CHAIN DEHYDROGENASES/REDUCTASES FAMILY MEMBER"/>
    <property type="match status" value="1"/>
</dbReference>
<dbReference type="KEGG" id="pfj:MYCFIDRAFT_78368"/>
<dbReference type="CDD" id="cd05233">
    <property type="entry name" value="SDR_c"/>
    <property type="match status" value="1"/>
</dbReference>
<evidence type="ECO:0000313" key="4">
    <source>
        <dbReference type="Proteomes" id="UP000016932"/>
    </source>
</evidence>
<protein>
    <submittedName>
        <fullName evidence="3">Uncharacterized protein</fullName>
    </submittedName>
</protein>
<dbReference type="FunFam" id="3.40.50.720:FF:000084">
    <property type="entry name" value="Short-chain dehydrogenase reductase"/>
    <property type="match status" value="1"/>
</dbReference>
<dbReference type="PROSITE" id="PS00061">
    <property type="entry name" value="ADH_SHORT"/>
    <property type="match status" value="1"/>
</dbReference>
<accession>M2YLP5</accession>
<dbReference type="PANTHER" id="PTHR42760:SF122">
    <property type="entry name" value="NAD(P)-BINDING PROTEIN"/>
    <property type="match status" value="1"/>
</dbReference>
<name>M2YLP5_PSEFD</name>
<dbReference type="GO" id="GO:0016616">
    <property type="term" value="F:oxidoreductase activity, acting on the CH-OH group of donors, NAD or NADP as acceptor"/>
    <property type="evidence" value="ECO:0007669"/>
    <property type="project" value="TreeGrafter"/>
</dbReference>
<dbReference type="Pfam" id="PF13561">
    <property type="entry name" value="adh_short_C2"/>
    <property type="match status" value="1"/>
</dbReference>
<keyword evidence="2" id="KW-0521">NADP</keyword>
<gene>
    <name evidence="3" type="ORF">MYCFIDRAFT_78368</name>
</gene>
<dbReference type="Gene3D" id="3.40.50.720">
    <property type="entry name" value="NAD(P)-binding Rossmann-like Domain"/>
    <property type="match status" value="1"/>
</dbReference>
<evidence type="ECO:0000256" key="1">
    <source>
        <dbReference type="ARBA" id="ARBA00006484"/>
    </source>
</evidence>
<dbReference type="InterPro" id="IPR036291">
    <property type="entry name" value="NAD(P)-bd_dom_sf"/>
</dbReference>
<keyword evidence="4" id="KW-1185">Reference proteome</keyword>